<dbReference type="Gene3D" id="3.30.200.20">
    <property type="entry name" value="Phosphorylase Kinase, domain 1"/>
    <property type="match status" value="1"/>
</dbReference>
<organism evidence="2 3">
    <name type="scientific">Reinekea marina</name>
    <dbReference type="NCBI Taxonomy" id="1310421"/>
    <lineage>
        <taxon>Bacteria</taxon>
        <taxon>Pseudomonadati</taxon>
        <taxon>Pseudomonadota</taxon>
        <taxon>Gammaproteobacteria</taxon>
        <taxon>Oceanospirillales</taxon>
        <taxon>Saccharospirillaceae</taxon>
        <taxon>Reinekea</taxon>
    </lineage>
</organism>
<comment type="caution">
    <text evidence="2">The sequence shown here is derived from an EMBL/GenBank/DDBJ whole genome shotgun (WGS) entry which is preliminary data.</text>
</comment>
<protein>
    <submittedName>
        <fullName evidence="2">Phosphotransferase</fullName>
    </submittedName>
</protein>
<sequence>MLLDHILRELTDLFTENVSIKRLESSLTNRLYQLESPNGLFAVRINSSKAKNLGIDRDREIAILQHLQSVSWCLHPELATADYLVTPWVSALPLSVENDVDCLLNLLKQVHHCDITALTAPPLDITLQIARLQKQSTALSNEFSSTLKDYTQAYQLPETLVLCHHDWHVGNLYKNNTGLLLNDWEYAAPGDPLVDIACFILGFNLDLEQRSYCLNKLGISYEQLQPLLPLVEAMSILWYQVRFPKNSTVQKQQEFVNKWTIA</sequence>
<gene>
    <name evidence="2" type="ORF">ACFOND_12475</name>
</gene>
<dbReference type="EMBL" id="JBHRYN010000012">
    <property type="protein sequence ID" value="MFC3702457.1"/>
    <property type="molecule type" value="Genomic_DNA"/>
</dbReference>
<name>A0ABV7WU04_9GAMM</name>
<dbReference type="RefSeq" id="WP_377363171.1">
    <property type="nucleotide sequence ID" value="NZ_JBHRYN010000012.1"/>
</dbReference>
<keyword evidence="3" id="KW-1185">Reference proteome</keyword>
<dbReference type="Gene3D" id="3.90.1200.10">
    <property type="match status" value="1"/>
</dbReference>
<proteinExistence type="predicted"/>
<dbReference type="InterPro" id="IPR002575">
    <property type="entry name" value="Aminoglycoside_PTrfase"/>
</dbReference>
<dbReference type="Pfam" id="PF01636">
    <property type="entry name" value="APH"/>
    <property type="match status" value="1"/>
</dbReference>
<evidence type="ECO:0000313" key="3">
    <source>
        <dbReference type="Proteomes" id="UP001595710"/>
    </source>
</evidence>
<feature type="domain" description="Aminoglycoside phosphotransferase" evidence="1">
    <location>
        <begin position="20"/>
        <end position="223"/>
    </location>
</feature>
<dbReference type="Proteomes" id="UP001595710">
    <property type="component" value="Unassembled WGS sequence"/>
</dbReference>
<evidence type="ECO:0000259" key="1">
    <source>
        <dbReference type="Pfam" id="PF01636"/>
    </source>
</evidence>
<reference evidence="3" key="1">
    <citation type="journal article" date="2019" name="Int. J. Syst. Evol. Microbiol.">
        <title>The Global Catalogue of Microorganisms (GCM) 10K type strain sequencing project: providing services to taxonomists for standard genome sequencing and annotation.</title>
        <authorList>
            <consortium name="The Broad Institute Genomics Platform"/>
            <consortium name="The Broad Institute Genome Sequencing Center for Infectious Disease"/>
            <person name="Wu L."/>
            <person name="Ma J."/>
        </authorList>
    </citation>
    <scope>NUCLEOTIDE SEQUENCE [LARGE SCALE GENOMIC DNA]</scope>
    <source>
        <strain evidence="3">CECT 8288</strain>
    </source>
</reference>
<dbReference type="SUPFAM" id="SSF56112">
    <property type="entry name" value="Protein kinase-like (PK-like)"/>
    <property type="match status" value="1"/>
</dbReference>
<evidence type="ECO:0000313" key="2">
    <source>
        <dbReference type="EMBL" id="MFC3702457.1"/>
    </source>
</evidence>
<dbReference type="InterPro" id="IPR011009">
    <property type="entry name" value="Kinase-like_dom_sf"/>
</dbReference>
<accession>A0ABV7WU04</accession>